<dbReference type="InterPro" id="IPR000170">
    <property type="entry name" value="High_potential_FeS_prot"/>
</dbReference>
<evidence type="ECO:0000256" key="4">
    <source>
        <dbReference type="ARBA" id="ARBA00022982"/>
    </source>
</evidence>
<evidence type="ECO:0000256" key="5">
    <source>
        <dbReference type="ARBA" id="ARBA00023004"/>
    </source>
</evidence>
<reference evidence="8" key="1">
    <citation type="journal article" date="2022" name="Biol. Control">
        <title>In silico genomic analysis of Rhodopseudomonas palustris strains revealed potential biocontrol agents and crop yield enhancers.</title>
        <authorList>
            <person name="Surachat K."/>
            <person name="Kantachote D."/>
            <person name="Deachamag P."/>
            <person name="Wonglapsuwan M."/>
        </authorList>
    </citation>
    <scope>NUCLEOTIDE SEQUENCE</scope>
    <source>
        <strain evidence="8">TLS06</strain>
    </source>
</reference>
<dbReference type="PROSITE" id="PS51373">
    <property type="entry name" value="HIPIP"/>
    <property type="match status" value="1"/>
</dbReference>
<feature type="domain" description="High potential iron-sulfur proteins family profile" evidence="7">
    <location>
        <begin position="39"/>
        <end position="100"/>
    </location>
</feature>
<dbReference type="PROSITE" id="PS51318">
    <property type="entry name" value="TAT"/>
    <property type="match status" value="1"/>
</dbReference>
<evidence type="ECO:0000313" key="9">
    <source>
        <dbReference type="Proteomes" id="UP001163166"/>
    </source>
</evidence>
<keyword evidence="2" id="KW-0004">4Fe-4S</keyword>
<evidence type="ECO:0000256" key="3">
    <source>
        <dbReference type="ARBA" id="ARBA00022723"/>
    </source>
</evidence>
<sequence>MDKPIESAALVSRRRLLGIAGLTLAATCTAATTGRAQPAAGCSAVIPRKSSQQDARFVATATSGRRCGSCRFYQAPDQCLVVEGPVSADSVCNLWAQRGGALGCEPDGPIRL</sequence>
<name>A0AAX3DWM6_RHOPL</name>
<keyword evidence="6" id="KW-0411">Iron-sulfur</keyword>
<evidence type="ECO:0000259" key="7">
    <source>
        <dbReference type="PROSITE" id="PS51373"/>
    </source>
</evidence>
<dbReference type="SUPFAM" id="SSF57652">
    <property type="entry name" value="HIPIP (high potential iron protein)"/>
    <property type="match status" value="1"/>
</dbReference>
<keyword evidence="1" id="KW-0813">Transport</keyword>
<gene>
    <name evidence="8" type="ORF">KQX62_17930</name>
</gene>
<dbReference type="InterPro" id="IPR036369">
    <property type="entry name" value="HIPIP_sf"/>
</dbReference>
<dbReference type="Gene3D" id="4.10.490.10">
    <property type="entry name" value="High potential iron-sulphur protein"/>
    <property type="match status" value="1"/>
</dbReference>
<dbReference type="AlphaFoldDB" id="A0AAX3DWM6"/>
<evidence type="ECO:0000256" key="1">
    <source>
        <dbReference type="ARBA" id="ARBA00022448"/>
    </source>
</evidence>
<dbReference type="GO" id="GO:0051539">
    <property type="term" value="F:4 iron, 4 sulfur cluster binding"/>
    <property type="evidence" value="ECO:0007669"/>
    <property type="project" value="UniProtKB-KW"/>
</dbReference>
<evidence type="ECO:0000256" key="2">
    <source>
        <dbReference type="ARBA" id="ARBA00022485"/>
    </source>
</evidence>
<dbReference type="InterPro" id="IPR006311">
    <property type="entry name" value="TAT_signal"/>
</dbReference>
<evidence type="ECO:0000256" key="6">
    <source>
        <dbReference type="ARBA" id="ARBA00023014"/>
    </source>
</evidence>
<dbReference type="GO" id="GO:0019646">
    <property type="term" value="P:aerobic electron transport chain"/>
    <property type="evidence" value="ECO:0007669"/>
    <property type="project" value="InterPro"/>
</dbReference>
<dbReference type="GO" id="GO:0009055">
    <property type="term" value="F:electron transfer activity"/>
    <property type="evidence" value="ECO:0007669"/>
    <property type="project" value="InterPro"/>
</dbReference>
<keyword evidence="5" id="KW-0408">Iron</keyword>
<dbReference type="Proteomes" id="UP001163166">
    <property type="component" value="Chromosome"/>
</dbReference>
<dbReference type="GO" id="GO:0046872">
    <property type="term" value="F:metal ion binding"/>
    <property type="evidence" value="ECO:0007669"/>
    <property type="project" value="UniProtKB-KW"/>
</dbReference>
<dbReference type="RefSeq" id="WP_264074136.1">
    <property type="nucleotide sequence ID" value="NZ_CP076676.1"/>
</dbReference>
<dbReference type="EMBL" id="CP076676">
    <property type="protein sequence ID" value="UYO38580.1"/>
    <property type="molecule type" value="Genomic_DNA"/>
</dbReference>
<accession>A0AAX3DWM6</accession>
<evidence type="ECO:0000313" key="8">
    <source>
        <dbReference type="EMBL" id="UYO38580.1"/>
    </source>
</evidence>
<keyword evidence="3" id="KW-0479">Metal-binding</keyword>
<proteinExistence type="predicted"/>
<keyword evidence="4" id="KW-0249">Electron transport</keyword>
<protein>
    <recommendedName>
        <fullName evidence="7">High potential iron-sulfur proteins family profile domain-containing protein</fullName>
    </recommendedName>
</protein>
<organism evidence="8 9">
    <name type="scientific">Rhodopseudomonas palustris</name>
    <dbReference type="NCBI Taxonomy" id="1076"/>
    <lineage>
        <taxon>Bacteria</taxon>
        <taxon>Pseudomonadati</taxon>
        <taxon>Pseudomonadota</taxon>
        <taxon>Alphaproteobacteria</taxon>
        <taxon>Hyphomicrobiales</taxon>
        <taxon>Nitrobacteraceae</taxon>
        <taxon>Rhodopseudomonas</taxon>
    </lineage>
</organism>